<accession>A0AAE1DV40</accession>
<comment type="caution">
    <text evidence="2">The sequence shown here is derived from an EMBL/GenBank/DDBJ whole genome shotgun (WGS) entry which is preliminary data.</text>
</comment>
<keyword evidence="3" id="KW-1185">Reference proteome</keyword>
<organism evidence="2 3">
    <name type="scientific">Elysia crispata</name>
    <name type="common">lettuce slug</name>
    <dbReference type="NCBI Taxonomy" id="231223"/>
    <lineage>
        <taxon>Eukaryota</taxon>
        <taxon>Metazoa</taxon>
        <taxon>Spiralia</taxon>
        <taxon>Lophotrochozoa</taxon>
        <taxon>Mollusca</taxon>
        <taxon>Gastropoda</taxon>
        <taxon>Heterobranchia</taxon>
        <taxon>Euthyneura</taxon>
        <taxon>Panpulmonata</taxon>
        <taxon>Sacoglossa</taxon>
        <taxon>Placobranchoidea</taxon>
        <taxon>Plakobranchidae</taxon>
        <taxon>Elysia</taxon>
    </lineage>
</organism>
<dbReference type="EMBL" id="JAWDGP010002313">
    <property type="protein sequence ID" value="KAK3784079.1"/>
    <property type="molecule type" value="Genomic_DNA"/>
</dbReference>
<name>A0AAE1DV40_9GAST</name>
<feature type="region of interest" description="Disordered" evidence="1">
    <location>
        <begin position="1"/>
        <end position="30"/>
    </location>
</feature>
<protein>
    <submittedName>
        <fullName evidence="2">Uncharacterized protein</fullName>
    </submittedName>
</protein>
<gene>
    <name evidence="2" type="ORF">RRG08_025270</name>
</gene>
<dbReference type="AlphaFoldDB" id="A0AAE1DV40"/>
<evidence type="ECO:0000313" key="2">
    <source>
        <dbReference type="EMBL" id="KAK3784079.1"/>
    </source>
</evidence>
<sequence length="98" mass="11396">MADKQHAVMDFGNTSNALKRAEKKKTNRQKRLTQKEIEEIMNSSEQEACLASYLELTSRMFHGLTSTNTKRLAYEMAVKKWNKNITIMARERVSWQNG</sequence>
<evidence type="ECO:0000256" key="1">
    <source>
        <dbReference type="SAM" id="MobiDB-lite"/>
    </source>
</evidence>
<evidence type="ECO:0000313" key="3">
    <source>
        <dbReference type="Proteomes" id="UP001283361"/>
    </source>
</evidence>
<proteinExistence type="predicted"/>
<feature type="compositionally biased region" description="Basic residues" evidence="1">
    <location>
        <begin position="21"/>
        <end position="30"/>
    </location>
</feature>
<dbReference type="Proteomes" id="UP001283361">
    <property type="component" value="Unassembled WGS sequence"/>
</dbReference>
<reference evidence="2" key="1">
    <citation type="journal article" date="2023" name="G3 (Bethesda)">
        <title>A reference genome for the long-term kleptoplast-retaining sea slug Elysia crispata morphotype clarki.</title>
        <authorList>
            <person name="Eastman K.E."/>
            <person name="Pendleton A.L."/>
            <person name="Shaikh M.A."/>
            <person name="Suttiyut T."/>
            <person name="Ogas R."/>
            <person name="Tomko P."/>
            <person name="Gavelis G."/>
            <person name="Widhalm J.R."/>
            <person name="Wisecaver J.H."/>
        </authorList>
    </citation>
    <scope>NUCLEOTIDE SEQUENCE</scope>
    <source>
        <strain evidence="2">ECLA1</strain>
    </source>
</reference>